<evidence type="ECO:0000256" key="1">
    <source>
        <dbReference type="ARBA" id="ARBA00004442"/>
    </source>
</evidence>
<feature type="chain" id="PRO_5046997128" evidence="6">
    <location>
        <begin position="26"/>
        <end position="186"/>
    </location>
</feature>
<evidence type="ECO:0000256" key="6">
    <source>
        <dbReference type="SAM" id="SignalP"/>
    </source>
</evidence>
<dbReference type="InterPro" id="IPR050330">
    <property type="entry name" value="Bact_OuterMem_StrucFunc"/>
</dbReference>
<dbReference type="Pfam" id="PF00691">
    <property type="entry name" value="OmpA"/>
    <property type="match status" value="1"/>
</dbReference>
<name>A0ABY3XJN9_9GAMM</name>
<dbReference type="InterPro" id="IPR006664">
    <property type="entry name" value="OMP_bac"/>
</dbReference>
<dbReference type="RefSeq" id="WP_222837606.1">
    <property type="nucleotide sequence ID" value="NZ_CP011131.1"/>
</dbReference>
<evidence type="ECO:0000256" key="4">
    <source>
        <dbReference type="PROSITE-ProRule" id="PRU00473"/>
    </source>
</evidence>
<dbReference type="CDD" id="cd07185">
    <property type="entry name" value="OmpA_C-like"/>
    <property type="match status" value="1"/>
</dbReference>
<evidence type="ECO:0000256" key="3">
    <source>
        <dbReference type="ARBA" id="ARBA00023237"/>
    </source>
</evidence>
<dbReference type="SUPFAM" id="SSF103088">
    <property type="entry name" value="OmpA-like"/>
    <property type="match status" value="1"/>
</dbReference>
<dbReference type="PRINTS" id="PR01021">
    <property type="entry name" value="OMPADOMAIN"/>
</dbReference>
<evidence type="ECO:0000256" key="2">
    <source>
        <dbReference type="ARBA" id="ARBA00023136"/>
    </source>
</evidence>
<dbReference type="PROSITE" id="PS01068">
    <property type="entry name" value="OMPA_1"/>
    <property type="match status" value="1"/>
</dbReference>
<evidence type="ECO:0000313" key="9">
    <source>
        <dbReference type="Proteomes" id="UP000829194"/>
    </source>
</evidence>
<dbReference type="InterPro" id="IPR006665">
    <property type="entry name" value="OmpA-like"/>
</dbReference>
<keyword evidence="3" id="KW-0998">Cell outer membrane</keyword>
<keyword evidence="6" id="KW-0732">Signal</keyword>
<comment type="subcellular location">
    <subcellularLocation>
        <location evidence="1">Cell outer membrane</location>
    </subcellularLocation>
</comment>
<dbReference type="PANTHER" id="PTHR30329">
    <property type="entry name" value="STATOR ELEMENT OF FLAGELLAR MOTOR COMPLEX"/>
    <property type="match status" value="1"/>
</dbReference>
<dbReference type="InterPro" id="IPR036737">
    <property type="entry name" value="OmpA-like_sf"/>
</dbReference>
<reference evidence="8 9" key="1">
    <citation type="submission" date="2022-03" db="EMBL/GenBank/DDBJ databases">
        <title>Complete genome sequence of Lysobacter capsici VKM B-2533 and Lysobacter gummosus 10.1.1, promising sources of lytic agents.</title>
        <authorList>
            <person name="Tarlachkov S.V."/>
            <person name="Kudryakova I.V."/>
            <person name="Afoshin A.S."/>
            <person name="Leontyevskaya E.A."/>
            <person name="Leontyevskaya N.V."/>
        </authorList>
    </citation>
    <scope>NUCLEOTIDE SEQUENCE [LARGE SCALE GENOMIC DNA]</scope>
    <source>
        <strain evidence="8 9">10.1.1</strain>
    </source>
</reference>
<gene>
    <name evidence="8" type="ORF">MOV92_11545</name>
</gene>
<dbReference type="Proteomes" id="UP000829194">
    <property type="component" value="Chromosome"/>
</dbReference>
<accession>A0ABY3XJN9</accession>
<feature type="signal peptide" evidence="6">
    <location>
        <begin position="1"/>
        <end position="25"/>
    </location>
</feature>
<sequence length="186" mass="19595">MNRKLVFARIALASALSLGAAFAVAQTHYGEKPPAVDDIIKNLGSGKDATPATGTRALRPGAAVTATAATQPPRTASISMQIQFDFNSDAVSASSQTTMANLAQAMQSPELASRRFLIIGHTDGKGSAQYNQRLSERRAASVKRSLIRDGVPADRLETAGRGKSQLLNGDDPYAAENRRVEVQASG</sequence>
<dbReference type="EMBL" id="CP093547">
    <property type="protein sequence ID" value="UNP31836.1"/>
    <property type="molecule type" value="Genomic_DNA"/>
</dbReference>
<evidence type="ECO:0000313" key="8">
    <source>
        <dbReference type="EMBL" id="UNP31836.1"/>
    </source>
</evidence>
<proteinExistence type="predicted"/>
<keyword evidence="2 4" id="KW-0472">Membrane</keyword>
<dbReference type="PANTHER" id="PTHR30329:SF21">
    <property type="entry name" value="LIPOPROTEIN YIAD-RELATED"/>
    <property type="match status" value="1"/>
</dbReference>
<dbReference type="Gene3D" id="3.30.1330.60">
    <property type="entry name" value="OmpA-like domain"/>
    <property type="match status" value="1"/>
</dbReference>
<evidence type="ECO:0000256" key="5">
    <source>
        <dbReference type="SAM" id="MobiDB-lite"/>
    </source>
</evidence>
<protein>
    <submittedName>
        <fullName evidence="8">OmpA family protein</fullName>
    </submittedName>
</protein>
<feature type="domain" description="OmpA-like" evidence="7">
    <location>
        <begin position="71"/>
        <end position="186"/>
    </location>
</feature>
<dbReference type="PROSITE" id="PS51123">
    <property type="entry name" value="OMPA_2"/>
    <property type="match status" value="1"/>
</dbReference>
<dbReference type="InterPro" id="IPR006690">
    <property type="entry name" value="OMPA-like_CS"/>
</dbReference>
<feature type="compositionally biased region" description="Basic and acidic residues" evidence="5">
    <location>
        <begin position="176"/>
        <end position="186"/>
    </location>
</feature>
<organism evidence="8 9">
    <name type="scientific">Lysobacter gummosus</name>
    <dbReference type="NCBI Taxonomy" id="262324"/>
    <lineage>
        <taxon>Bacteria</taxon>
        <taxon>Pseudomonadati</taxon>
        <taxon>Pseudomonadota</taxon>
        <taxon>Gammaproteobacteria</taxon>
        <taxon>Lysobacterales</taxon>
        <taxon>Lysobacteraceae</taxon>
        <taxon>Lysobacter</taxon>
    </lineage>
</organism>
<keyword evidence="9" id="KW-1185">Reference proteome</keyword>
<feature type="region of interest" description="Disordered" evidence="5">
    <location>
        <begin position="153"/>
        <end position="186"/>
    </location>
</feature>
<evidence type="ECO:0000259" key="7">
    <source>
        <dbReference type="PROSITE" id="PS51123"/>
    </source>
</evidence>